<reference evidence="5 6" key="1">
    <citation type="submission" date="2024-02" db="EMBL/GenBank/DDBJ databases">
        <authorList>
            <person name="Daric V."/>
            <person name="Darras S."/>
        </authorList>
    </citation>
    <scope>NUCLEOTIDE SEQUENCE [LARGE SCALE GENOMIC DNA]</scope>
</reference>
<organism evidence="5 6">
    <name type="scientific">Clavelina lepadiformis</name>
    <name type="common">Light-bulb sea squirt</name>
    <name type="synonym">Ascidia lepadiformis</name>
    <dbReference type="NCBI Taxonomy" id="159417"/>
    <lineage>
        <taxon>Eukaryota</taxon>
        <taxon>Metazoa</taxon>
        <taxon>Chordata</taxon>
        <taxon>Tunicata</taxon>
        <taxon>Ascidiacea</taxon>
        <taxon>Aplousobranchia</taxon>
        <taxon>Clavelinidae</taxon>
        <taxon>Clavelina</taxon>
    </lineage>
</organism>
<sequence>MTSIPQAIFKQARKSGVLNLSNRNLEAVPAEVWRLNLDAAKDARESAASFDAGERWWDQVELTKLNLSSNQITSLSDELSNFQSLIVLDVHDNKLASLPSNLADLPNLKRFDVSHNNLQSLPSLDYLKVVSAMLLHYNQLSELPPSVGAMESCELLDASNNLLTSIPATLSSMKNLRSINLSKNNIATLPASFGEIRSLKIVNLNDNGLKSMPESIENLCNLEQLYLRNNSLATLPSLQKCARLKEIYAGNNMLKFVPKNLPESISMLELRENKISDVGKEITNITSLERLDIANNNVSKLPPEIGNMQNIKILVLDGNPLRSIRRDVINQGTQAVMTYLRSRIVVAETPTNRKPQESALPQSDQQQTLSRKHAMANTGKLNLSKSNISSIESGLQEASGIALTDLDLSKSMVSEVPMAVFMFSPTLVSLNLSMNKLTCIQIDIGLMSKLTHLNLSSNALTFLPDEVRSLRSLIEINLCCNKFTEVPPTVYELESLEHLLFDSNKMTKIDVENLKKLKNLSTLSLQYNNIGQVPPELSLLEKLQTLKLEGNTFRVPRQNIMAKVAQENQPATNLEILYVRYTSSSKTMKNLLHMDSVHRGKNAQRQECMQFGRMRQRP</sequence>
<evidence type="ECO:0000256" key="2">
    <source>
        <dbReference type="ARBA" id="ARBA00022737"/>
    </source>
</evidence>
<feature type="compositionally biased region" description="Polar residues" evidence="3">
    <location>
        <begin position="350"/>
        <end position="369"/>
    </location>
</feature>
<evidence type="ECO:0000256" key="1">
    <source>
        <dbReference type="ARBA" id="ARBA00022614"/>
    </source>
</evidence>
<evidence type="ECO:0000313" key="5">
    <source>
        <dbReference type="EMBL" id="CAK8686613.1"/>
    </source>
</evidence>
<dbReference type="InterPro" id="IPR032675">
    <property type="entry name" value="LRR_dom_sf"/>
</dbReference>
<keyword evidence="2" id="KW-0677">Repeat</keyword>
<dbReference type="PANTHER" id="PTHR48051:SF1">
    <property type="entry name" value="RAS SUPPRESSOR PROTEIN 1"/>
    <property type="match status" value="1"/>
</dbReference>
<dbReference type="InterPro" id="IPR003591">
    <property type="entry name" value="Leu-rich_rpt_typical-subtyp"/>
</dbReference>
<proteinExistence type="predicted"/>
<dbReference type="InterPro" id="IPR055414">
    <property type="entry name" value="LRR_R13L4/SHOC2-like"/>
</dbReference>
<accession>A0ABP0G6W9</accession>
<comment type="caution">
    <text evidence="5">The sequence shown here is derived from an EMBL/GenBank/DDBJ whole genome shotgun (WGS) entry which is preliminary data.</text>
</comment>
<dbReference type="SMART" id="SM00364">
    <property type="entry name" value="LRR_BAC"/>
    <property type="match status" value="9"/>
</dbReference>
<keyword evidence="6" id="KW-1185">Reference proteome</keyword>
<keyword evidence="1" id="KW-0433">Leucine-rich repeat</keyword>
<evidence type="ECO:0000256" key="3">
    <source>
        <dbReference type="SAM" id="MobiDB-lite"/>
    </source>
</evidence>
<dbReference type="SUPFAM" id="SSF52058">
    <property type="entry name" value="L domain-like"/>
    <property type="match status" value="2"/>
</dbReference>
<dbReference type="Gene3D" id="3.80.10.10">
    <property type="entry name" value="Ribonuclease Inhibitor"/>
    <property type="match status" value="4"/>
</dbReference>
<dbReference type="Pfam" id="PF13855">
    <property type="entry name" value="LRR_8"/>
    <property type="match status" value="1"/>
</dbReference>
<dbReference type="EMBL" id="CAWYQH010000102">
    <property type="protein sequence ID" value="CAK8686613.1"/>
    <property type="molecule type" value="Genomic_DNA"/>
</dbReference>
<dbReference type="InterPro" id="IPR001611">
    <property type="entry name" value="Leu-rich_rpt"/>
</dbReference>
<gene>
    <name evidence="5" type="ORF">CVLEPA_LOCUS18546</name>
</gene>
<dbReference type="SMART" id="SM00369">
    <property type="entry name" value="LRR_TYP"/>
    <property type="match status" value="12"/>
</dbReference>
<evidence type="ECO:0000259" key="4">
    <source>
        <dbReference type="Pfam" id="PF23598"/>
    </source>
</evidence>
<dbReference type="Proteomes" id="UP001642483">
    <property type="component" value="Unassembled WGS sequence"/>
</dbReference>
<dbReference type="PANTHER" id="PTHR48051">
    <property type="match status" value="1"/>
</dbReference>
<dbReference type="Pfam" id="PF23598">
    <property type="entry name" value="LRR_14"/>
    <property type="match status" value="1"/>
</dbReference>
<protein>
    <recommendedName>
        <fullName evidence="4">Disease resistance R13L4/SHOC-2-like LRR domain-containing protein</fullName>
    </recommendedName>
</protein>
<feature type="region of interest" description="Disordered" evidence="3">
    <location>
        <begin position="350"/>
        <end position="373"/>
    </location>
</feature>
<dbReference type="InterPro" id="IPR050216">
    <property type="entry name" value="LRR_domain-containing"/>
</dbReference>
<dbReference type="PROSITE" id="PS51450">
    <property type="entry name" value="LRR"/>
    <property type="match status" value="6"/>
</dbReference>
<dbReference type="Pfam" id="PF00560">
    <property type="entry name" value="LRR_1"/>
    <property type="match status" value="2"/>
</dbReference>
<name>A0ABP0G6W9_CLALP</name>
<evidence type="ECO:0000313" key="6">
    <source>
        <dbReference type="Proteomes" id="UP001642483"/>
    </source>
</evidence>
<feature type="domain" description="Disease resistance R13L4/SHOC-2-like LRR" evidence="4">
    <location>
        <begin position="443"/>
        <end position="587"/>
    </location>
</feature>